<dbReference type="SMART" id="SM00181">
    <property type="entry name" value="EGF"/>
    <property type="match status" value="25"/>
</dbReference>
<keyword evidence="2" id="KW-0812">Transmembrane</keyword>
<dbReference type="PROSITE" id="PS00022">
    <property type="entry name" value="EGF_1"/>
    <property type="match status" value="2"/>
</dbReference>
<feature type="disulfide bond" evidence="1">
    <location>
        <begin position="1082"/>
        <end position="1092"/>
    </location>
</feature>
<sequence length="1257" mass="139638">MKFLYAVFILTILQNELITTVTLFYEDSSEDLYISASEGRCTTLVSYRTSKLLPYSETYKEKTWGIFYKTRTRWNYRTQYYTSWRRQYVCCSGYKLGYKTLSVLPVCQPICEPECGNGICIKPNVCICNYGYEEKHTFSYPVCVPVCTHNCMHGKCTAPDVCTCDHGYSLSINNYTCEPVCDLLCLTGSYCSEPNHCACLDGYTDIIVQQDLRILNKCRPICKNPCIHGECTAPDTCTCHDGYELDSDNIFVCKPICEHGCLYGTCTAPYVCTCDKGYSLKTPSTCEPICSEACIMGICVAPESCSCFEGYGLLENSKHICEPVCEKACINGRCTAPGICTCNEGFQLSGDESMKHACEPYCEISCEPFGMCAAPNVCICFEGYRLINRTQAKKSISYFADNSMCEPICDTECINGFCSAPETCICDIGYQPSGGIFTNICEPICSQNCINGVCSAPEICTCNEGYRPAKNNSSNICEPFCETDCINGYCSAPNECTCNFGYQPIENNRTNLCEPICNPSCKNSICVQPDVCNCKPGYRQSTHSTNVCDPICHPACETNGICEAPDLCVCEDNYRMIYYNEKDVPFKCEPICSVDCGNGTCTAPDRCTCFDGYRNAETGWCEPFCSTCNNGTCVAPEVCECDDGFIFEDSGIRSEGNLSSFSEDELGNASRCVPRCENCDNGDCVAPNECQCHVGFVKIKDICEHACQGGCGSHGECIDERRVCECNYGWTGPHCDEPTLCISILDDEDNRTESLTVTEEQNNTIKHVLVNNPECPECINKINNETLCFKMYTNATEEKTQIGCLMNQGYRASNDTNDEEMCVPVCTNGCINGTCIEPDICSCNKDYWLDSDGFTCRPVCDEECESNNGYCNEPHVCSCLRGYKKTGNNFTSSMCEPVCDRECINGYCRAPNVCKCLDDYEHEDNPFTCSPKCNKTCVFGTCVAPQTCQCDYGYRYRDESTKYICEPICEMDCSNGTCVTPGVCVCDEGFVYDNQMDPVCKPHCTVPCGPHGKCTSPNTCTCSEGYRYSNASFPLKNESLCEPICERGCQNGDCVGPNYCICHNHFVPNFGSSFEVECIPKCSRNCSGHSACIIEDNEHRCKCHYGWTGWDCDQPTLCITTMDFNSSDINRITIRNDTNSTIIQVYENAPYCQCNNFLNKESLCYMIHSDKGNTTPIISCLLSTDLPCYLTSVPHSASIGAAKEWPLVVIAILIATILITVAYLMYRRYEKKKLIIGMPTNFLVRKSVATESLLNEM</sequence>
<feature type="signal peptide" evidence="3">
    <location>
        <begin position="1"/>
        <end position="19"/>
    </location>
</feature>
<dbReference type="EMBL" id="GL435530">
    <property type="protein sequence ID" value="EFN73275.1"/>
    <property type="molecule type" value="Genomic_DNA"/>
</dbReference>
<evidence type="ECO:0000313" key="6">
    <source>
        <dbReference type="Proteomes" id="UP000000311"/>
    </source>
</evidence>
<keyword evidence="2" id="KW-0472">Membrane</keyword>
<keyword evidence="1" id="KW-0245">EGF-like domain</keyword>
<dbReference type="AlphaFoldDB" id="E1ZZW4"/>
<proteinExistence type="predicted"/>
<keyword evidence="3" id="KW-0732">Signal</keyword>
<accession>E1ZZW4</accession>
<evidence type="ECO:0000256" key="3">
    <source>
        <dbReference type="SAM" id="SignalP"/>
    </source>
</evidence>
<evidence type="ECO:0000256" key="2">
    <source>
        <dbReference type="SAM" id="Phobius"/>
    </source>
</evidence>
<dbReference type="Gene3D" id="2.10.25.10">
    <property type="entry name" value="Laminin"/>
    <property type="match status" value="23"/>
</dbReference>
<dbReference type="InterPro" id="IPR003341">
    <property type="entry name" value="Cys_rich_tripleX"/>
</dbReference>
<feature type="domain" description="EGF-like" evidence="4">
    <location>
        <begin position="1079"/>
        <end position="1113"/>
    </location>
</feature>
<evidence type="ECO:0000259" key="4">
    <source>
        <dbReference type="PROSITE" id="PS50026"/>
    </source>
</evidence>
<dbReference type="PANTHER" id="PTHR24047:SF29">
    <property type="entry name" value="EATER-RELATED"/>
    <property type="match status" value="1"/>
</dbReference>
<gene>
    <name evidence="5" type="ORF">EAG_16354</name>
</gene>
<keyword evidence="6" id="KW-1185">Reference proteome</keyword>
<feature type="domain" description="EGF-like" evidence="4">
    <location>
        <begin position="704"/>
        <end position="736"/>
    </location>
</feature>
<dbReference type="Pfam" id="PF02363">
    <property type="entry name" value="C_tripleX"/>
    <property type="match status" value="24"/>
</dbReference>
<reference evidence="5 6" key="1">
    <citation type="journal article" date="2010" name="Science">
        <title>Genomic comparison of the ants Camponotus floridanus and Harpegnathos saltator.</title>
        <authorList>
            <person name="Bonasio R."/>
            <person name="Zhang G."/>
            <person name="Ye C."/>
            <person name="Mutti N.S."/>
            <person name="Fang X."/>
            <person name="Qin N."/>
            <person name="Donahue G."/>
            <person name="Yang P."/>
            <person name="Li Q."/>
            <person name="Li C."/>
            <person name="Zhang P."/>
            <person name="Huang Z."/>
            <person name="Berger S.L."/>
            <person name="Reinberg D."/>
            <person name="Wang J."/>
            <person name="Liebig J."/>
        </authorList>
    </citation>
    <scope>NUCLEOTIDE SEQUENCE [LARGE SCALE GENOMIC DNA]</scope>
    <source>
        <strain evidence="6">C129</strain>
    </source>
</reference>
<feature type="chain" id="PRO_5003156468" evidence="3">
    <location>
        <begin position="20"/>
        <end position="1257"/>
    </location>
</feature>
<comment type="caution">
    <text evidence="1">Lacks conserved residue(s) required for the propagation of feature annotation.</text>
</comment>
<feature type="transmembrane region" description="Helical" evidence="2">
    <location>
        <begin position="1205"/>
        <end position="1226"/>
    </location>
</feature>
<organism evidence="6">
    <name type="scientific">Camponotus floridanus</name>
    <name type="common">Florida carpenter ant</name>
    <dbReference type="NCBI Taxonomy" id="104421"/>
    <lineage>
        <taxon>Eukaryota</taxon>
        <taxon>Metazoa</taxon>
        <taxon>Ecdysozoa</taxon>
        <taxon>Arthropoda</taxon>
        <taxon>Hexapoda</taxon>
        <taxon>Insecta</taxon>
        <taxon>Pterygota</taxon>
        <taxon>Neoptera</taxon>
        <taxon>Endopterygota</taxon>
        <taxon>Hymenoptera</taxon>
        <taxon>Apocrita</taxon>
        <taxon>Aculeata</taxon>
        <taxon>Formicoidea</taxon>
        <taxon>Formicidae</taxon>
        <taxon>Formicinae</taxon>
        <taxon>Camponotus</taxon>
    </lineage>
</organism>
<feature type="disulfide bond" evidence="1">
    <location>
        <begin position="707"/>
        <end position="717"/>
    </location>
</feature>
<dbReference type="PROSITE" id="PS50026">
    <property type="entry name" value="EGF_3"/>
    <property type="match status" value="2"/>
</dbReference>
<dbReference type="OrthoDB" id="409374at2759"/>
<dbReference type="InterPro" id="IPR053255">
    <property type="entry name" value="EGF-like_domain"/>
</dbReference>
<dbReference type="Pfam" id="PF23106">
    <property type="entry name" value="EGF_Teneurin"/>
    <property type="match status" value="1"/>
</dbReference>
<evidence type="ECO:0000313" key="5">
    <source>
        <dbReference type="EMBL" id="EFN73275.1"/>
    </source>
</evidence>
<dbReference type="InParanoid" id="E1ZZW4"/>
<feature type="disulfide bond" evidence="1">
    <location>
        <begin position="1103"/>
        <end position="1112"/>
    </location>
</feature>
<dbReference type="OMA" id="NKCAPVC"/>
<evidence type="ECO:0000256" key="1">
    <source>
        <dbReference type="PROSITE-ProRule" id="PRU00076"/>
    </source>
</evidence>
<dbReference type="PROSITE" id="PS01186">
    <property type="entry name" value="EGF_2"/>
    <property type="match status" value="2"/>
</dbReference>
<dbReference type="PANTHER" id="PTHR24047">
    <property type="entry name" value="FI01909P-RELATED"/>
    <property type="match status" value="1"/>
</dbReference>
<feature type="disulfide bond" evidence="1">
    <location>
        <begin position="726"/>
        <end position="735"/>
    </location>
</feature>
<name>E1ZZW4_CAMFO</name>
<keyword evidence="1" id="KW-1015">Disulfide bond</keyword>
<dbReference type="InterPro" id="IPR000742">
    <property type="entry name" value="EGF"/>
</dbReference>
<protein>
    <submittedName>
        <fullName evidence="5">Tenascin-X</fullName>
    </submittedName>
</protein>
<keyword evidence="2" id="KW-1133">Transmembrane helix</keyword>
<dbReference type="Proteomes" id="UP000000311">
    <property type="component" value="Unassembled WGS sequence"/>
</dbReference>